<evidence type="ECO:0000256" key="1">
    <source>
        <dbReference type="SAM" id="Phobius"/>
    </source>
</evidence>
<dbReference type="EMBL" id="GG662611">
    <property type="protein sequence ID" value="EWS73180.1"/>
    <property type="molecule type" value="Genomic_DNA"/>
</dbReference>
<keyword evidence="3" id="KW-1185">Reference proteome</keyword>
<sequence length="68" mass="8373">MNIYYQLIIKKVKLFISKLSFFTNLRIKQIRQYNILEVFIKRKIQQTFIIILGVMSHIIFVRFRQHSL</sequence>
<dbReference type="AlphaFoldDB" id="W7X1Q7"/>
<dbReference type="KEGG" id="tet:TTHERM_001618810"/>
<accession>W7X1Q7</accession>
<dbReference type="InParanoid" id="W7X1Q7"/>
<protein>
    <submittedName>
        <fullName evidence="2">Transmembrane protein, putative</fullName>
    </submittedName>
</protein>
<evidence type="ECO:0000313" key="3">
    <source>
        <dbReference type="Proteomes" id="UP000009168"/>
    </source>
</evidence>
<keyword evidence="1" id="KW-0472">Membrane</keyword>
<gene>
    <name evidence="2" type="ORF">TTHERM_001618810</name>
</gene>
<evidence type="ECO:0000313" key="2">
    <source>
        <dbReference type="EMBL" id="EWS73180.1"/>
    </source>
</evidence>
<keyword evidence="1" id="KW-1133">Transmembrane helix</keyword>
<proteinExistence type="predicted"/>
<dbReference type="Proteomes" id="UP000009168">
    <property type="component" value="Unassembled WGS sequence"/>
</dbReference>
<name>W7X1Q7_TETTS</name>
<reference evidence="3" key="1">
    <citation type="journal article" date="2006" name="PLoS Biol.">
        <title>Macronuclear genome sequence of the ciliate Tetrahymena thermophila, a model eukaryote.</title>
        <authorList>
            <person name="Eisen J.A."/>
            <person name="Coyne R.S."/>
            <person name="Wu M."/>
            <person name="Wu D."/>
            <person name="Thiagarajan M."/>
            <person name="Wortman J.R."/>
            <person name="Badger J.H."/>
            <person name="Ren Q."/>
            <person name="Amedeo P."/>
            <person name="Jones K.M."/>
            <person name="Tallon L.J."/>
            <person name="Delcher A.L."/>
            <person name="Salzberg S.L."/>
            <person name="Silva J.C."/>
            <person name="Haas B.J."/>
            <person name="Majoros W.H."/>
            <person name="Farzad M."/>
            <person name="Carlton J.M."/>
            <person name="Smith R.K. Jr."/>
            <person name="Garg J."/>
            <person name="Pearlman R.E."/>
            <person name="Karrer K.M."/>
            <person name="Sun L."/>
            <person name="Manning G."/>
            <person name="Elde N.C."/>
            <person name="Turkewitz A.P."/>
            <person name="Asai D.J."/>
            <person name="Wilkes D.E."/>
            <person name="Wang Y."/>
            <person name="Cai H."/>
            <person name="Collins K."/>
            <person name="Stewart B.A."/>
            <person name="Lee S.R."/>
            <person name="Wilamowska K."/>
            <person name="Weinberg Z."/>
            <person name="Ruzzo W.L."/>
            <person name="Wloga D."/>
            <person name="Gaertig J."/>
            <person name="Frankel J."/>
            <person name="Tsao C.-C."/>
            <person name="Gorovsky M.A."/>
            <person name="Keeling P.J."/>
            <person name="Waller R.F."/>
            <person name="Patron N.J."/>
            <person name="Cherry J.M."/>
            <person name="Stover N.A."/>
            <person name="Krieger C.J."/>
            <person name="del Toro C."/>
            <person name="Ryder H.F."/>
            <person name="Williamson S.C."/>
            <person name="Barbeau R.A."/>
            <person name="Hamilton E.P."/>
            <person name="Orias E."/>
        </authorList>
    </citation>
    <scope>NUCLEOTIDE SEQUENCE [LARGE SCALE GENOMIC DNA]</scope>
    <source>
        <strain evidence="3">SB210</strain>
    </source>
</reference>
<dbReference type="GeneID" id="24442492"/>
<organism evidence="2 3">
    <name type="scientific">Tetrahymena thermophila (strain SB210)</name>
    <dbReference type="NCBI Taxonomy" id="312017"/>
    <lineage>
        <taxon>Eukaryota</taxon>
        <taxon>Sar</taxon>
        <taxon>Alveolata</taxon>
        <taxon>Ciliophora</taxon>
        <taxon>Intramacronucleata</taxon>
        <taxon>Oligohymenophorea</taxon>
        <taxon>Hymenostomatida</taxon>
        <taxon>Tetrahymenina</taxon>
        <taxon>Tetrahymenidae</taxon>
        <taxon>Tetrahymena</taxon>
    </lineage>
</organism>
<keyword evidence="1 2" id="KW-0812">Transmembrane</keyword>
<dbReference type="RefSeq" id="XP_012654285.1">
    <property type="nucleotide sequence ID" value="XM_012798831.1"/>
</dbReference>
<feature type="transmembrane region" description="Helical" evidence="1">
    <location>
        <begin position="44"/>
        <end position="63"/>
    </location>
</feature>